<dbReference type="PROSITE" id="PS50883">
    <property type="entry name" value="EAL"/>
    <property type="match status" value="1"/>
</dbReference>
<dbReference type="InterPro" id="IPR000160">
    <property type="entry name" value="GGDEF_dom"/>
</dbReference>
<dbReference type="InterPro" id="IPR000014">
    <property type="entry name" value="PAS"/>
</dbReference>
<dbReference type="SMART" id="SM00267">
    <property type="entry name" value="GGDEF"/>
    <property type="match status" value="1"/>
</dbReference>
<dbReference type="PROSITE" id="PS50113">
    <property type="entry name" value="PAC"/>
    <property type="match status" value="1"/>
</dbReference>
<dbReference type="CDD" id="cd01949">
    <property type="entry name" value="GGDEF"/>
    <property type="match status" value="1"/>
</dbReference>
<evidence type="ECO:0000313" key="6">
    <source>
        <dbReference type="Proteomes" id="UP001555826"/>
    </source>
</evidence>
<sequence length="614" mass="67652">MDAPGTGTRAVGPDDPDLRLHLRSLRDELDHHRSLTDRLREEEERFRLAFDVSLVGMAIEGLDPREPGGPGGILRVNDALCSLLGRRAEDLVGHRTDEFVVPTERADVAAVLAALARGDLERWEGQRRYLRPDGSEVRAQVRKGRVRTSVGAGYLITHFEDVTERHRAEQQLLHLALHDPLTGLPNRYLLDDHLDAALARGRRDHATTALLFLDLDDFKDVNDVLGHQAGDELLVVVGQRLRRAVRETDTAARYGGDEFVVVCEGLRAEAEAQAVADRVMDSVTAPLQLRGRTISPRLSIGIAICDHHESRTAEVLLSEADSALYEAKTAGKGRSAGFTTALRTAAHRRLDVEEDLRAALQEEELRVHYQPIVDLRDGSVAGAEALVRWQHPLRGLLPPVEFIDVAEQSDLVVDLGGWVLAEACAWLARWQRDGGRVTPALRRAAVPSSARLAVSVNASVRQVTSGQLRPLVERVLEDNELQPGELHLEITETQFMSAAPAIQREMAALRDLGVGLSLDDFGTGYSSLAYLRELPFNCLKLDRSYVSGIGRDRGDEALVEAVLAIARALDLHTVAEGVETVEQADFLRDRGCGYAQGFLWFRPVPDLAPPRPRA</sequence>
<dbReference type="Proteomes" id="UP001555826">
    <property type="component" value="Unassembled WGS sequence"/>
</dbReference>
<evidence type="ECO:0000259" key="1">
    <source>
        <dbReference type="PROSITE" id="PS50112"/>
    </source>
</evidence>
<dbReference type="PROSITE" id="PS50887">
    <property type="entry name" value="GGDEF"/>
    <property type="match status" value="1"/>
</dbReference>
<feature type="domain" description="PAC" evidence="2">
    <location>
        <begin position="123"/>
        <end position="174"/>
    </location>
</feature>
<dbReference type="NCBIfam" id="TIGR00229">
    <property type="entry name" value="sensory_box"/>
    <property type="match status" value="1"/>
</dbReference>
<evidence type="ECO:0000259" key="4">
    <source>
        <dbReference type="PROSITE" id="PS50887"/>
    </source>
</evidence>
<dbReference type="SUPFAM" id="SSF141868">
    <property type="entry name" value="EAL domain-like"/>
    <property type="match status" value="1"/>
</dbReference>
<dbReference type="CDD" id="cd01948">
    <property type="entry name" value="EAL"/>
    <property type="match status" value="1"/>
</dbReference>
<organism evidence="5 6">
    <name type="scientific">Kineococcus endophyticus</name>
    <dbReference type="NCBI Taxonomy" id="1181883"/>
    <lineage>
        <taxon>Bacteria</taxon>
        <taxon>Bacillati</taxon>
        <taxon>Actinomycetota</taxon>
        <taxon>Actinomycetes</taxon>
        <taxon>Kineosporiales</taxon>
        <taxon>Kineosporiaceae</taxon>
        <taxon>Kineococcus</taxon>
    </lineage>
</organism>
<feature type="domain" description="EAL" evidence="3">
    <location>
        <begin position="349"/>
        <end position="614"/>
    </location>
</feature>
<dbReference type="InterPro" id="IPR001633">
    <property type="entry name" value="EAL_dom"/>
</dbReference>
<dbReference type="Gene3D" id="3.20.20.450">
    <property type="entry name" value="EAL domain"/>
    <property type="match status" value="1"/>
</dbReference>
<name>A0ABV3P472_9ACTN</name>
<dbReference type="PROSITE" id="PS50112">
    <property type="entry name" value="PAS"/>
    <property type="match status" value="1"/>
</dbReference>
<dbReference type="SUPFAM" id="SSF55785">
    <property type="entry name" value="PYP-like sensor domain (PAS domain)"/>
    <property type="match status" value="1"/>
</dbReference>
<reference evidence="5 6" key="1">
    <citation type="submission" date="2024-07" db="EMBL/GenBank/DDBJ databases">
        <authorList>
            <person name="Thanompreechachai J."/>
            <person name="Duangmal K."/>
        </authorList>
    </citation>
    <scope>NUCLEOTIDE SEQUENCE [LARGE SCALE GENOMIC DNA]</scope>
    <source>
        <strain evidence="5 6">KCTC 19886</strain>
    </source>
</reference>
<dbReference type="EMBL" id="JBFNQN010000004">
    <property type="protein sequence ID" value="MEW9264317.1"/>
    <property type="molecule type" value="Genomic_DNA"/>
</dbReference>
<dbReference type="InterPro" id="IPR029787">
    <property type="entry name" value="Nucleotide_cyclase"/>
</dbReference>
<dbReference type="InterPro" id="IPR035919">
    <property type="entry name" value="EAL_sf"/>
</dbReference>
<gene>
    <name evidence="5" type="ORF">AB1207_06135</name>
</gene>
<comment type="caution">
    <text evidence="5">The sequence shown here is derived from an EMBL/GenBank/DDBJ whole genome shotgun (WGS) entry which is preliminary data.</text>
</comment>
<dbReference type="InterPro" id="IPR000700">
    <property type="entry name" value="PAS-assoc_C"/>
</dbReference>
<dbReference type="Gene3D" id="3.30.450.20">
    <property type="entry name" value="PAS domain"/>
    <property type="match status" value="1"/>
</dbReference>
<dbReference type="NCBIfam" id="TIGR00254">
    <property type="entry name" value="GGDEF"/>
    <property type="match status" value="1"/>
</dbReference>
<dbReference type="InterPro" id="IPR043128">
    <property type="entry name" value="Rev_trsase/Diguanyl_cyclase"/>
</dbReference>
<dbReference type="InterPro" id="IPR052155">
    <property type="entry name" value="Biofilm_reg_signaling"/>
</dbReference>
<feature type="domain" description="PAS" evidence="1">
    <location>
        <begin position="71"/>
        <end position="119"/>
    </location>
</feature>
<proteinExistence type="predicted"/>
<dbReference type="SUPFAM" id="SSF55073">
    <property type="entry name" value="Nucleotide cyclase"/>
    <property type="match status" value="1"/>
</dbReference>
<accession>A0ABV3P472</accession>
<dbReference type="PANTHER" id="PTHR44757:SF2">
    <property type="entry name" value="BIOFILM ARCHITECTURE MAINTENANCE PROTEIN MBAA"/>
    <property type="match status" value="1"/>
</dbReference>
<dbReference type="Pfam" id="PF13426">
    <property type="entry name" value="PAS_9"/>
    <property type="match status" value="1"/>
</dbReference>
<dbReference type="CDD" id="cd00130">
    <property type="entry name" value="PAS"/>
    <property type="match status" value="1"/>
</dbReference>
<feature type="domain" description="GGDEF" evidence="4">
    <location>
        <begin position="206"/>
        <end position="340"/>
    </location>
</feature>
<evidence type="ECO:0000259" key="2">
    <source>
        <dbReference type="PROSITE" id="PS50113"/>
    </source>
</evidence>
<dbReference type="Pfam" id="PF00990">
    <property type="entry name" value="GGDEF"/>
    <property type="match status" value="1"/>
</dbReference>
<evidence type="ECO:0000259" key="3">
    <source>
        <dbReference type="PROSITE" id="PS50883"/>
    </source>
</evidence>
<dbReference type="Pfam" id="PF00563">
    <property type="entry name" value="EAL"/>
    <property type="match status" value="1"/>
</dbReference>
<keyword evidence="6" id="KW-1185">Reference proteome</keyword>
<dbReference type="InterPro" id="IPR035965">
    <property type="entry name" value="PAS-like_dom_sf"/>
</dbReference>
<dbReference type="Gene3D" id="3.30.70.270">
    <property type="match status" value="1"/>
</dbReference>
<evidence type="ECO:0000313" key="5">
    <source>
        <dbReference type="EMBL" id="MEW9264317.1"/>
    </source>
</evidence>
<dbReference type="RefSeq" id="WP_367636980.1">
    <property type="nucleotide sequence ID" value="NZ_JBFNQN010000004.1"/>
</dbReference>
<dbReference type="SMART" id="SM00052">
    <property type="entry name" value="EAL"/>
    <property type="match status" value="1"/>
</dbReference>
<dbReference type="PANTHER" id="PTHR44757">
    <property type="entry name" value="DIGUANYLATE CYCLASE DGCP"/>
    <property type="match status" value="1"/>
</dbReference>
<protein>
    <submittedName>
        <fullName evidence="5">EAL domain-containing protein</fullName>
    </submittedName>
</protein>